<dbReference type="Gene3D" id="1.20.5.710">
    <property type="entry name" value="Single helix bin"/>
    <property type="match status" value="1"/>
</dbReference>
<dbReference type="Gene3D" id="3.30.1390.10">
    <property type="match status" value="1"/>
</dbReference>
<comment type="similarity">
    <text evidence="1 4">Belongs to the bacterial ribosomal protein bL12 family.</text>
</comment>
<feature type="domain" description="Large ribosomal subunit protein bL12 oligomerization" evidence="6">
    <location>
        <begin position="20"/>
        <end position="67"/>
    </location>
</feature>
<dbReference type="InterPro" id="IPR014719">
    <property type="entry name" value="Ribosomal_bL12_C/ClpS-like"/>
</dbReference>
<keyword evidence="2 4" id="KW-0689">Ribosomal protein</keyword>
<dbReference type="PANTHER" id="PTHR45987:SF4">
    <property type="entry name" value="LARGE RIBOSOMAL SUBUNIT PROTEIN BL12M"/>
    <property type="match status" value="1"/>
</dbReference>
<dbReference type="GO" id="GO:0003729">
    <property type="term" value="F:mRNA binding"/>
    <property type="evidence" value="ECO:0007669"/>
    <property type="project" value="TreeGrafter"/>
</dbReference>
<dbReference type="GO" id="GO:1990904">
    <property type="term" value="C:ribonucleoprotein complex"/>
    <property type="evidence" value="ECO:0007669"/>
    <property type="project" value="UniProtKB-KW"/>
</dbReference>
<evidence type="ECO:0000259" key="5">
    <source>
        <dbReference type="Pfam" id="PF00542"/>
    </source>
</evidence>
<name>A0A1G1V8L0_9BACT</name>
<evidence type="ECO:0000259" key="6">
    <source>
        <dbReference type="Pfam" id="PF16320"/>
    </source>
</evidence>
<protein>
    <recommendedName>
        <fullName evidence="4">Large ribosomal subunit protein bL12</fullName>
    </recommendedName>
</protein>
<dbReference type="GO" id="GO:0005840">
    <property type="term" value="C:ribosome"/>
    <property type="evidence" value="ECO:0007669"/>
    <property type="project" value="UniProtKB-KW"/>
</dbReference>
<dbReference type="GO" id="GO:0006412">
    <property type="term" value="P:translation"/>
    <property type="evidence" value="ECO:0007669"/>
    <property type="project" value="UniProtKB-UniRule"/>
</dbReference>
<feature type="domain" description="Large ribosomal subunit protein bL12 C-terminal" evidence="5">
    <location>
        <begin position="76"/>
        <end position="142"/>
    </location>
</feature>
<dbReference type="GO" id="GO:0005737">
    <property type="term" value="C:cytoplasm"/>
    <property type="evidence" value="ECO:0007669"/>
    <property type="project" value="UniProtKB-ARBA"/>
</dbReference>
<organism evidence="7 8">
    <name type="scientific">Candidatus Blackburnbacteria bacterium RIFCSPHIGHO2_12_FULL_41_13b</name>
    <dbReference type="NCBI Taxonomy" id="1797517"/>
    <lineage>
        <taxon>Bacteria</taxon>
        <taxon>Candidatus Blackburniibacteriota</taxon>
    </lineage>
</organism>
<dbReference type="PANTHER" id="PTHR45987">
    <property type="entry name" value="39S RIBOSOMAL PROTEIN L12"/>
    <property type="match status" value="1"/>
</dbReference>
<sequence length="142" mass="14829">MADDQVTQTGEKSTKALSAKLEKVVEELEKLTVLELSEVVQALQERWGVSATPVAGPAVSAAPAEAAPQATGGVQTVVLTNSGGNKIAVIKALREINPNLGLKEAKDMSEKLPAEVLKDVKAEEAKNAQEKLTTAGATVEIK</sequence>
<comment type="caution">
    <text evidence="7">The sequence shown here is derived from an EMBL/GenBank/DDBJ whole genome shotgun (WGS) entry which is preliminary data.</text>
</comment>
<evidence type="ECO:0000256" key="4">
    <source>
        <dbReference type="HAMAP-Rule" id="MF_00368"/>
    </source>
</evidence>
<dbReference type="InterPro" id="IPR013823">
    <property type="entry name" value="Ribosomal_bL12_C"/>
</dbReference>
<dbReference type="NCBIfam" id="TIGR00855">
    <property type="entry name" value="L12"/>
    <property type="match status" value="1"/>
</dbReference>
<dbReference type="Proteomes" id="UP000178272">
    <property type="component" value="Unassembled WGS sequence"/>
</dbReference>
<dbReference type="EMBL" id="MHCA01000031">
    <property type="protein sequence ID" value="OGY11765.1"/>
    <property type="molecule type" value="Genomic_DNA"/>
</dbReference>
<dbReference type="Pfam" id="PF16320">
    <property type="entry name" value="Ribosomal_L12_N"/>
    <property type="match status" value="1"/>
</dbReference>
<dbReference type="SUPFAM" id="SSF54736">
    <property type="entry name" value="ClpS-like"/>
    <property type="match status" value="1"/>
</dbReference>
<dbReference type="AlphaFoldDB" id="A0A1G1V8L0"/>
<dbReference type="GO" id="GO:0003735">
    <property type="term" value="F:structural constituent of ribosome"/>
    <property type="evidence" value="ECO:0007669"/>
    <property type="project" value="InterPro"/>
</dbReference>
<evidence type="ECO:0000256" key="3">
    <source>
        <dbReference type="ARBA" id="ARBA00023274"/>
    </source>
</evidence>
<evidence type="ECO:0000313" key="7">
    <source>
        <dbReference type="EMBL" id="OGY11765.1"/>
    </source>
</evidence>
<evidence type="ECO:0000256" key="2">
    <source>
        <dbReference type="ARBA" id="ARBA00022980"/>
    </source>
</evidence>
<evidence type="ECO:0000313" key="8">
    <source>
        <dbReference type="Proteomes" id="UP000178272"/>
    </source>
</evidence>
<dbReference type="SUPFAM" id="SSF48300">
    <property type="entry name" value="Ribosomal protein L7/12, oligomerisation (N-terminal) domain"/>
    <property type="match status" value="1"/>
</dbReference>
<comment type="subunit">
    <text evidence="4">Homodimer. Part of the ribosomal stalk of the 50S ribosomal subunit. Forms a multimeric L10(L12)X complex, where L10 forms an elongated spine to which 2 to 4 L12 dimers bind in a sequential fashion. Binds GTP-bound translation factors.</text>
</comment>
<dbReference type="InterPro" id="IPR036235">
    <property type="entry name" value="Ribosomal_bL12_oligo_N_sf"/>
</dbReference>
<gene>
    <name evidence="4" type="primary">rplL</name>
    <name evidence="7" type="ORF">A3F61_04195</name>
</gene>
<comment type="function">
    <text evidence="4">Forms part of the ribosomal stalk which helps the ribosome interact with GTP-bound translation factors. Is thus essential for accurate translation.</text>
</comment>
<dbReference type="CDD" id="cd00387">
    <property type="entry name" value="Ribosomal_L7_L12"/>
    <property type="match status" value="1"/>
</dbReference>
<dbReference type="STRING" id="1797517.A3F61_04195"/>
<dbReference type="Pfam" id="PF00542">
    <property type="entry name" value="Ribosomal_L12"/>
    <property type="match status" value="1"/>
</dbReference>
<proteinExistence type="inferred from homology"/>
<dbReference type="InterPro" id="IPR008932">
    <property type="entry name" value="Ribosomal_bL12_oligo"/>
</dbReference>
<keyword evidence="3 4" id="KW-0687">Ribonucleoprotein</keyword>
<dbReference type="HAMAP" id="MF_00368">
    <property type="entry name" value="Ribosomal_bL12"/>
    <property type="match status" value="1"/>
</dbReference>
<evidence type="ECO:0000256" key="1">
    <source>
        <dbReference type="ARBA" id="ARBA00007197"/>
    </source>
</evidence>
<accession>A0A1G1V8L0</accession>
<dbReference type="InterPro" id="IPR000206">
    <property type="entry name" value="Ribosomal_bL12"/>
</dbReference>
<reference evidence="7 8" key="1">
    <citation type="journal article" date="2016" name="Nat. Commun.">
        <title>Thousands of microbial genomes shed light on interconnected biogeochemical processes in an aquifer system.</title>
        <authorList>
            <person name="Anantharaman K."/>
            <person name="Brown C.T."/>
            <person name="Hug L.A."/>
            <person name="Sharon I."/>
            <person name="Castelle C.J."/>
            <person name="Probst A.J."/>
            <person name="Thomas B.C."/>
            <person name="Singh A."/>
            <person name="Wilkins M.J."/>
            <person name="Karaoz U."/>
            <person name="Brodie E.L."/>
            <person name="Williams K.H."/>
            <person name="Hubbard S.S."/>
            <person name="Banfield J.F."/>
        </authorList>
    </citation>
    <scope>NUCLEOTIDE SEQUENCE [LARGE SCALE GENOMIC DNA]</scope>
</reference>